<reference evidence="2" key="1">
    <citation type="journal article" date="2021" name="Nat. Commun.">
        <title>Genomic analyses provide insights into spinach domestication and the genetic basis of agronomic traits.</title>
        <authorList>
            <person name="Cai X."/>
            <person name="Sun X."/>
            <person name="Xu C."/>
            <person name="Sun H."/>
            <person name="Wang X."/>
            <person name="Ge C."/>
            <person name="Zhang Z."/>
            <person name="Wang Q."/>
            <person name="Fei Z."/>
            <person name="Jiao C."/>
            <person name="Wang Q."/>
        </authorList>
    </citation>
    <scope>NUCLEOTIDE SEQUENCE [LARGE SCALE GENOMIC DNA]</scope>
    <source>
        <strain evidence="2">cv. Varoflay</strain>
    </source>
</reference>
<dbReference type="InterPro" id="IPR025886">
    <property type="entry name" value="PP2-like"/>
</dbReference>
<keyword evidence="2" id="KW-1185">Reference proteome</keyword>
<dbReference type="InterPro" id="IPR036047">
    <property type="entry name" value="F-box-like_dom_sf"/>
</dbReference>
<dbReference type="PANTHER" id="PTHR32278:SF111">
    <property type="entry name" value="F-BOX PROTEIN PP2-B12-RELATED"/>
    <property type="match status" value="1"/>
</dbReference>
<dbReference type="PROSITE" id="PS50181">
    <property type="entry name" value="FBOX"/>
    <property type="match status" value="1"/>
</dbReference>
<evidence type="ECO:0000259" key="1">
    <source>
        <dbReference type="PROSITE" id="PS50181"/>
    </source>
</evidence>
<dbReference type="GeneID" id="110778753"/>
<dbReference type="InterPro" id="IPR001810">
    <property type="entry name" value="F-box_dom"/>
</dbReference>
<organism evidence="2 3">
    <name type="scientific">Spinacia oleracea</name>
    <name type="common">Spinach</name>
    <dbReference type="NCBI Taxonomy" id="3562"/>
    <lineage>
        <taxon>Eukaryota</taxon>
        <taxon>Viridiplantae</taxon>
        <taxon>Streptophyta</taxon>
        <taxon>Embryophyta</taxon>
        <taxon>Tracheophyta</taxon>
        <taxon>Spermatophyta</taxon>
        <taxon>Magnoliopsida</taxon>
        <taxon>eudicotyledons</taxon>
        <taxon>Gunneridae</taxon>
        <taxon>Pentapetalae</taxon>
        <taxon>Caryophyllales</taxon>
        <taxon>Chenopodiaceae</taxon>
        <taxon>Chenopodioideae</taxon>
        <taxon>Anserineae</taxon>
        <taxon>Spinacia</taxon>
    </lineage>
</organism>
<dbReference type="AlphaFoldDB" id="A0A9R0HXV2"/>
<feature type="domain" description="F-box" evidence="1">
    <location>
        <begin position="12"/>
        <end position="58"/>
    </location>
</feature>
<reference evidence="3" key="2">
    <citation type="submission" date="2025-08" db="UniProtKB">
        <authorList>
            <consortium name="RefSeq"/>
        </authorList>
    </citation>
    <scope>IDENTIFICATION</scope>
    <source>
        <tissue evidence="3">Leaf</tissue>
    </source>
</reference>
<dbReference type="Proteomes" id="UP000813463">
    <property type="component" value="Chromosome 5"/>
</dbReference>
<dbReference type="Pfam" id="PF12937">
    <property type="entry name" value="F-box-like"/>
    <property type="match status" value="1"/>
</dbReference>
<dbReference type="Pfam" id="PF14299">
    <property type="entry name" value="PP2"/>
    <property type="match status" value="1"/>
</dbReference>
<name>A0A9R0HXV2_SPIOL</name>
<accession>A0A9R0HXV2</accession>
<dbReference type="CDD" id="cd22162">
    <property type="entry name" value="F-box_AtSKIP3-like"/>
    <property type="match status" value="1"/>
</dbReference>
<dbReference type="KEGG" id="soe:110778753"/>
<dbReference type="SMART" id="SM00256">
    <property type="entry name" value="FBOX"/>
    <property type="match status" value="1"/>
</dbReference>
<gene>
    <name evidence="3" type="primary">LOC110778753</name>
</gene>
<sequence>MSKMKERENNKETKLLDLPEGCLSQILSLTTPSCVLRCSVVCKNLYYIANSGLVWKKLVPSDFHPLVERSSTTSPSVKYLVLLLCRSFILLEDGNMSFSLDEWTGKKSYMIGARRLIFASGDVFGCWRGKPPKPKSRFLEVAELIGVNELHITGRIRAQLLSPNTTYRMYFSFMLEATSYGFDVYPIRVFLSRIDTNGAYVRGNYTSKTFYLKARPIHGEMYDDAEVEDTIDCDIIGNKWIKIDMGKYFNGVDDNVDVLEMTLMGTEIGLHKSGLVVHGIEIVPVD</sequence>
<dbReference type="Gene3D" id="1.20.1280.50">
    <property type="match status" value="1"/>
</dbReference>
<dbReference type="PANTHER" id="PTHR32278">
    <property type="entry name" value="F-BOX DOMAIN-CONTAINING PROTEIN"/>
    <property type="match status" value="1"/>
</dbReference>
<dbReference type="RefSeq" id="XP_021839009.2">
    <property type="nucleotide sequence ID" value="XM_021983317.2"/>
</dbReference>
<proteinExistence type="predicted"/>
<protein>
    <submittedName>
        <fullName evidence="3">F-box protein PP2-B11-like</fullName>
    </submittedName>
</protein>
<dbReference type="SUPFAM" id="SSF81383">
    <property type="entry name" value="F-box domain"/>
    <property type="match status" value="1"/>
</dbReference>
<evidence type="ECO:0000313" key="2">
    <source>
        <dbReference type="Proteomes" id="UP000813463"/>
    </source>
</evidence>
<evidence type="ECO:0000313" key="3">
    <source>
        <dbReference type="RefSeq" id="XP_021839009.2"/>
    </source>
</evidence>